<protein>
    <submittedName>
        <fullName evidence="1">Uncharacterized protein</fullName>
    </submittedName>
</protein>
<keyword evidence="2" id="KW-1185">Reference proteome</keyword>
<proteinExistence type="predicted"/>
<evidence type="ECO:0000313" key="1">
    <source>
        <dbReference type="EMBL" id="RIX29941.1"/>
    </source>
</evidence>
<name>A0A3A1U0A9_9MICO</name>
<dbReference type="AlphaFoldDB" id="A0A3A1U0A9"/>
<dbReference type="OrthoDB" id="5072522at2"/>
<comment type="caution">
    <text evidence="1">The sequence shown here is derived from an EMBL/GenBank/DDBJ whole genome shotgun (WGS) entry which is preliminary data.</text>
</comment>
<evidence type="ECO:0000313" key="2">
    <source>
        <dbReference type="Proteomes" id="UP000265742"/>
    </source>
</evidence>
<sequence length="237" mass="26030">MVVRDTDGVERRAWVTARDERMCEWLRIVRVTDVQAIRWVLGALNGVDGPVSTRRAQAWCARMDLVGLIERANLGGPGGSIVWGTYEATGLSRPNIYRQTTRHEVAVASVSARYINASFAWRRDERPAQVGSHQADGVAIGRRTQQLIEVELTPKRAPRYLSIFQAYRRRLDAGGADSVTYLCNDSSGRAVRAALRASPAGRAIADRVSVRDVFTDRGAVRANSAGARLPSSTAHES</sequence>
<accession>A0A3A1U0A9</accession>
<organism evidence="1 2">
    <name type="scientific">Amnibacterium setariae</name>
    <dbReference type="NCBI Taxonomy" id="2306585"/>
    <lineage>
        <taxon>Bacteria</taxon>
        <taxon>Bacillati</taxon>
        <taxon>Actinomycetota</taxon>
        <taxon>Actinomycetes</taxon>
        <taxon>Micrococcales</taxon>
        <taxon>Microbacteriaceae</taxon>
        <taxon>Amnibacterium</taxon>
    </lineage>
</organism>
<dbReference type="Proteomes" id="UP000265742">
    <property type="component" value="Unassembled WGS sequence"/>
</dbReference>
<dbReference type="EMBL" id="QXTG01000001">
    <property type="protein sequence ID" value="RIX29941.1"/>
    <property type="molecule type" value="Genomic_DNA"/>
</dbReference>
<reference evidence="2" key="1">
    <citation type="submission" date="2018-09" db="EMBL/GenBank/DDBJ databases">
        <authorList>
            <person name="Kim I."/>
        </authorList>
    </citation>
    <scope>NUCLEOTIDE SEQUENCE [LARGE SCALE GENOMIC DNA]</scope>
    <source>
        <strain evidence="2">DD4a</strain>
    </source>
</reference>
<gene>
    <name evidence="1" type="ORF">D1781_00200</name>
</gene>
<dbReference type="RefSeq" id="WP_119480304.1">
    <property type="nucleotide sequence ID" value="NZ_QXTG01000001.1"/>
</dbReference>